<keyword evidence="1 3" id="KW-0456">Lyase</keyword>
<evidence type="ECO:0000313" key="7">
    <source>
        <dbReference type="Proteomes" id="UP000014227"/>
    </source>
</evidence>
<accession>S0EZS7</accession>
<protein>
    <submittedName>
        <fullName evidence="6">Dihydrodipicolinate synthase/N-acetylneuraminate lyase</fullName>
        <ecNumber evidence="6">4.3.3.7</ecNumber>
    </submittedName>
</protein>
<dbReference type="OrthoDB" id="9782828at2"/>
<feature type="binding site" evidence="5">
    <location>
        <position position="209"/>
    </location>
    <ligand>
        <name>pyruvate</name>
        <dbReference type="ChEBI" id="CHEBI:15361"/>
    </ligand>
</feature>
<dbReference type="KEGG" id="ccz:CCALI_02774"/>
<dbReference type="SMART" id="SM01130">
    <property type="entry name" value="DHDPS"/>
    <property type="match status" value="1"/>
</dbReference>
<dbReference type="InterPro" id="IPR013785">
    <property type="entry name" value="Aldolase_TIM"/>
</dbReference>
<dbReference type="PANTHER" id="PTHR12128">
    <property type="entry name" value="DIHYDRODIPICOLINATE SYNTHASE"/>
    <property type="match status" value="1"/>
</dbReference>
<feature type="active site" description="Proton donor/acceptor" evidence="4">
    <location>
        <position position="140"/>
    </location>
</feature>
<organism evidence="6 7">
    <name type="scientific">Chthonomonas calidirosea (strain DSM 23976 / ICMP 18418 / T49)</name>
    <dbReference type="NCBI Taxonomy" id="1303518"/>
    <lineage>
        <taxon>Bacteria</taxon>
        <taxon>Bacillati</taxon>
        <taxon>Armatimonadota</taxon>
        <taxon>Chthonomonadia</taxon>
        <taxon>Chthonomonadales</taxon>
        <taxon>Chthonomonadaceae</taxon>
        <taxon>Chthonomonas</taxon>
    </lineage>
</organism>
<evidence type="ECO:0000256" key="2">
    <source>
        <dbReference type="ARBA" id="ARBA00023270"/>
    </source>
</evidence>
<dbReference type="PROSITE" id="PS00666">
    <property type="entry name" value="DHDPS_2"/>
    <property type="match status" value="1"/>
</dbReference>
<dbReference type="Pfam" id="PF00701">
    <property type="entry name" value="DHDPS"/>
    <property type="match status" value="1"/>
</dbReference>
<proteinExistence type="inferred from homology"/>
<gene>
    <name evidence="6" type="ORF">CCALI_02774</name>
</gene>
<dbReference type="STRING" id="454171.CP488_01314"/>
<dbReference type="RefSeq" id="WP_016484067.1">
    <property type="nucleotide sequence ID" value="NC_021487.1"/>
</dbReference>
<keyword evidence="2" id="KW-0704">Schiff base</keyword>
<keyword evidence="7" id="KW-1185">Reference proteome</keyword>
<dbReference type="SUPFAM" id="SSF51569">
    <property type="entry name" value="Aldolase"/>
    <property type="match status" value="1"/>
</dbReference>
<comment type="similarity">
    <text evidence="3">Belongs to the DapA family.</text>
</comment>
<reference evidence="7" key="1">
    <citation type="submission" date="2013-03" db="EMBL/GenBank/DDBJ databases">
        <title>Genome sequence of Chthonomonas calidirosea, the first sequenced genome from the Armatimonadetes phylum (formally candidate division OP10).</title>
        <authorList>
            <person name="Lee K.C.Y."/>
            <person name="Morgan X.C."/>
            <person name="Dunfield P.F."/>
            <person name="Tamas I."/>
            <person name="Houghton K.M."/>
            <person name="Vyssotski M."/>
            <person name="Ryan J.L.J."/>
            <person name="Lagutin K."/>
            <person name="McDonald I.R."/>
            <person name="Stott M.B."/>
        </authorList>
    </citation>
    <scope>NUCLEOTIDE SEQUENCE [LARGE SCALE GENOMIC DNA]</scope>
    <source>
        <strain evidence="7">DSM 23976 / ICMP 18418 / T49</strain>
    </source>
</reference>
<dbReference type="AlphaFoldDB" id="S0EZS7"/>
<sequence length="299" mass="32134">MPHPQAGKLRGILTAINTPFHPDGRLALEHMPALLDFQRAAGIDGVIVAGTNGEGTSLSVAERKQLLETVMAHRGDLLVVAGTGAAAVTDALDLTLHAAEVGADAVLVLPPFFFKNPTDEGVAAYFRPLLEHVDIPLLLYNIPQYSAVRITDGLMALLSDCPNLSGVKDSTGDWESSRNFIERYPHLRIFTGSDRLLARSLRHKSAGGISGAANCFPEVIVAARTAWELGDEAGLDRAQKRIDALLDILHRYPPMATSKSVLAHRGLPRLSVRPPLVDLTPSQEQALLGELREAGFLPA</sequence>
<evidence type="ECO:0000256" key="5">
    <source>
        <dbReference type="PIRSR" id="PIRSR001365-2"/>
    </source>
</evidence>
<evidence type="ECO:0000256" key="4">
    <source>
        <dbReference type="PIRSR" id="PIRSR001365-1"/>
    </source>
</evidence>
<dbReference type="HOGENOM" id="CLU_049343_5_1_0"/>
<dbReference type="InParanoid" id="S0EZS7"/>
<dbReference type="PRINTS" id="PR00146">
    <property type="entry name" value="DHPICSNTHASE"/>
</dbReference>
<dbReference type="EC" id="4.3.3.7" evidence="6"/>
<dbReference type="PANTHER" id="PTHR12128:SF67">
    <property type="entry name" value="BLR3884 PROTEIN"/>
    <property type="match status" value="1"/>
</dbReference>
<dbReference type="CDD" id="cd00408">
    <property type="entry name" value="DHDPS-like"/>
    <property type="match status" value="1"/>
</dbReference>
<evidence type="ECO:0000256" key="3">
    <source>
        <dbReference type="PIRNR" id="PIRNR001365"/>
    </source>
</evidence>
<dbReference type="PATRIC" id="fig|1303518.3.peg.2880"/>
<dbReference type="GO" id="GO:0008840">
    <property type="term" value="F:4-hydroxy-tetrahydrodipicolinate synthase activity"/>
    <property type="evidence" value="ECO:0007669"/>
    <property type="project" value="UniProtKB-EC"/>
</dbReference>
<dbReference type="Gene3D" id="3.20.20.70">
    <property type="entry name" value="Aldolase class I"/>
    <property type="match status" value="1"/>
</dbReference>
<dbReference type="EMBL" id="HF951689">
    <property type="protein sequence ID" value="CCW36562.1"/>
    <property type="molecule type" value="Genomic_DNA"/>
</dbReference>
<dbReference type="InterPro" id="IPR020625">
    <property type="entry name" value="Schiff_base-form_aldolases_AS"/>
</dbReference>
<dbReference type="eggNOG" id="COG0329">
    <property type="taxonomic scope" value="Bacteria"/>
</dbReference>
<evidence type="ECO:0000313" key="6">
    <source>
        <dbReference type="EMBL" id="CCW36562.1"/>
    </source>
</evidence>
<name>S0EZS7_CHTCT</name>
<dbReference type="InterPro" id="IPR002220">
    <property type="entry name" value="DapA-like"/>
</dbReference>
<evidence type="ECO:0000256" key="1">
    <source>
        <dbReference type="ARBA" id="ARBA00023239"/>
    </source>
</evidence>
<dbReference type="PIRSF" id="PIRSF001365">
    <property type="entry name" value="DHDPS"/>
    <property type="match status" value="1"/>
</dbReference>
<feature type="active site" description="Schiff-base intermediate with substrate" evidence="4">
    <location>
        <position position="168"/>
    </location>
</feature>
<dbReference type="Proteomes" id="UP000014227">
    <property type="component" value="Chromosome I"/>
</dbReference>